<dbReference type="STRING" id="550983.A4R26_09105"/>
<comment type="caution">
    <text evidence="3">The sequence shown here is derived from an EMBL/GenBank/DDBJ whole genome shotgun (WGS) entry which is preliminary data.</text>
</comment>
<name>A0A1V9EHW1_9BACT</name>
<dbReference type="SUPFAM" id="SSF56925">
    <property type="entry name" value="OMPA-like"/>
    <property type="match status" value="1"/>
</dbReference>
<organism evidence="3 4">
    <name type="scientific">Niastella populi</name>
    <dbReference type="NCBI Taxonomy" id="550983"/>
    <lineage>
        <taxon>Bacteria</taxon>
        <taxon>Pseudomonadati</taxon>
        <taxon>Bacteroidota</taxon>
        <taxon>Chitinophagia</taxon>
        <taxon>Chitinophagales</taxon>
        <taxon>Chitinophagaceae</taxon>
        <taxon>Niastella</taxon>
    </lineage>
</organism>
<reference evidence="4" key="1">
    <citation type="submission" date="2016-04" db="EMBL/GenBank/DDBJ databases">
        <authorList>
            <person name="Chen L."/>
            <person name="Zhuang W."/>
            <person name="Wang G."/>
        </authorList>
    </citation>
    <scope>NUCLEOTIDE SEQUENCE [LARGE SCALE GENOMIC DNA]</scope>
    <source>
        <strain evidence="4">208</strain>
    </source>
</reference>
<dbReference type="InterPro" id="IPR045743">
    <property type="entry name" value="DUF6089"/>
</dbReference>
<dbReference type="Gene3D" id="2.40.160.20">
    <property type="match status" value="1"/>
</dbReference>
<protein>
    <recommendedName>
        <fullName evidence="2">DUF6089 domain-containing protein</fullName>
    </recommendedName>
</protein>
<accession>A0A1V9EHW1</accession>
<dbReference type="InterPro" id="IPR011250">
    <property type="entry name" value="OMP/PagP_B-barrel"/>
</dbReference>
<evidence type="ECO:0000313" key="3">
    <source>
        <dbReference type="EMBL" id="OQP45651.1"/>
    </source>
</evidence>
<proteinExistence type="predicted"/>
<dbReference type="AlphaFoldDB" id="A0A1V9EHW1"/>
<gene>
    <name evidence="3" type="ORF">A4R26_09105</name>
</gene>
<dbReference type="OrthoDB" id="654178at2"/>
<dbReference type="RefSeq" id="WP_081171285.1">
    <property type="nucleotide sequence ID" value="NZ_LWBP01000254.1"/>
</dbReference>
<feature type="chain" id="PRO_5010690493" description="DUF6089 domain-containing protein" evidence="1">
    <location>
        <begin position="18"/>
        <end position="285"/>
    </location>
</feature>
<feature type="domain" description="DUF6089" evidence="2">
    <location>
        <begin position="5"/>
        <end position="198"/>
    </location>
</feature>
<evidence type="ECO:0000259" key="2">
    <source>
        <dbReference type="Pfam" id="PF19573"/>
    </source>
</evidence>
<evidence type="ECO:0000313" key="4">
    <source>
        <dbReference type="Proteomes" id="UP000192276"/>
    </source>
</evidence>
<evidence type="ECO:0000256" key="1">
    <source>
        <dbReference type="SAM" id="SignalP"/>
    </source>
</evidence>
<dbReference type="Proteomes" id="UP000192276">
    <property type="component" value="Unassembled WGS sequence"/>
</dbReference>
<keyword evidence="1" id="KW-0732">Signal</keyword>
<feature type="signal peptide" evidence="1">
    <location>
        <begin position="1"/>
        <end position="17"/>
    </location>
</feature>
<keyword evidence="4" id="KW-1185">Reference proteome</keyword>
<dbReference type="EMBL" id="LWBP01000254">
    <property type="protein sequence ID" value="OQP45651.1"/>
    <property type="molecule type" value="Genomic_DNA"/>
</dbReference>
<sequence length="285" mass="31663">MRKIIMLLCCWPLATTAQNFHFSARVGIANYQGDLQSKNITLKQAKFLGSLGAQYDLSEHFTARTYFTLTSLQGDDKKGTASMQARNLNFQTRLFEWELGMQYNILSLNNSWFTPYIYAGLGVYHFNPFTRNADGAKTFLKPLSTEGQGVIPGVKEYKLTQLNIPLGIGATYVISEDLRVGLEMGYRKLFTDHLDDVSTEYADQGALLAAKGQTAVDLAYRGDEVGAGAYPAAKTPRGGSGVKDGYYYMALTVTVRGLFFDTYRRIAGLPAYHRDKKVGCPATRF</sequence>
<dbReference type="Pfam" id="PF19573">
    <property type="entry name" value="DUF6089"/>
    <property type="match status" value="1"/>
</dbReference>